<organism evidence="2 3">
    <name type="scientific">Austropuccinia psidii MF-1</name>
    <dbReference type="NCBI Taxonomy" id="1389203"/>
    <lineage>
        <taxon>Eukaryota</taxon>
        <taxon>Fungi</taxon>
        <taxon>Dikarya</taxon>
        <taxon>Basidiomycota</taxon>
        <taxon>Pucciniomycotina</taxon>
        <taxon>Pucciniomycetes</taxon>
        <taxon>Pucciniales</taxon>
        <taxon>Sphaerophragmiaceae</taxon>
        <taxon>Austropuccinia</taxon>
    </lineage>
</organism>
<dbReference type="Proteomes" id="UP000765509">
    <property type="component" value="Unassembled WGS sequence"/>
</dbReference>
<protein>
    <submittedName>
        <fullName evidence="2">Uncharacterized protein</fullName>
    </submittedName>
</protein>
<dbReference type="EMBL" id="AVOT02020085">
    <property type="protein sequence ID" value="MBW0508050.1"/>
    <property type="molecule type" value="Genomic_DNA"/>
</dbReference>
<gene>
    <name evidence="2" type="ORF">O181_047765</name>
</gene>
<evidence type="ECO:0000313" key="3">
    <source>
        <dbReference type="Proteomes" id="UP000765509"/>
    </source>
</evidence>
<evidence type="ECO:0000313" key="2">
    <source>
        <dbReference type="EMBL" id="MBW0508050.1"/>
    </source>
</evidence>
<keyword evidence="3" id="KW-1185">Reference proteome</keyword>
<dbReference type="AlphaFoldDB" id="A0A9Q3DQT2"/>
<accession>A0A9Q3DQT2</accession>
<feature type="region of interest" description="Disordered" evidence="1">
    <location>
        <begin position="83"/>
        <end position="119"/>
    </location>
</feature>
<reference evidence="2" key="1">
    <citation type="submission" date="2021-03" db="EMBL/GenBank/DDBJ databases">
        <title>Draft genome sequence of rust myrtle Austropuccinia psidii MF-1, a brazilian biotype.</title>
        <authorList>
            <person name="Quecine M.C."/>
            <person name="Pachon D.M.R."/>
            <person name="Bonatelli M.L."/>
            <person name="Correr F.H."/>
            <person name="Franceschini L.M."/>
            <person name="Leite T.F."/>
            <person name="Margarido G.R.A."/>
            <person name="Almeida C.A."/>
            <person name="Ferrarezi J.A."/>
            <person name="Labate C.A."/>
        </authorList>
    </citation>
    <scope>NUCLEOTIDE SEQUENCE</scope>
    <source>
        <strain evidence="2">MF-1</strain>
    </source>
</reference>
<sequence length="140" mass="15152">MAPRPYPASVASLANYASHHPPGQYLISGPGGLFTLPEASGPSDTIQRVWGLSGPNMPFRPPTASMVRGPWAVGPVRPLLAEFQGGRSVGPPETVFGPRRQKPQKWPKDPNNSKVTQEPKTIKLVINDHGPHYSTHCLCQ</sequence>
<proteinExistence type="predicted"/>
<name>A0A9Q3DQT2_9BASI</name>
<feature type="compositionally biased region" description="Polar residues" evidence="1">
    <location>
        <begin position="110"/>
        <end position="119"/>
    </location>
</feature>
<evidence type="ECO:0000256" key="1">
    <source>
        <dbReference type="SAM" id="MobiDB-lite"/>
    </source>
</evidence>
<comment type="caution">
    <text evidence="2">The sequence shown here is derived from an EMBL/GenBank/DDBJ whole genome shotgun (WGS) entry which is preliminary data.</text>
</comment>